<dbReference type="RefSeq" id="WP_172440254.1">
    <property type="nucleotide sequence ID" value="NZ_MPDH01000007.1"/>
</dbReference>
<dbReference type="PANTHER" id="PTHR37038">
    <property type="entry name" value="TRANSCRIPTIONAL REGULATOR-RELATED"/>
    <property type="match status" value="1"/>
</dbReference>
<protein>
    <recommendedName>
        <fullName evidence="1">HTH cro/C1-type domain-containing protein</fullName>
    </recommendedName>
</protein>
<evidence type="ECO:0000313" key="3">
    <source>
        <dbReference type="Proteomes" id="UP000236500"/>
    </source>
</evidence>
<dbReference type="SUPFAM" id="SSF47413">
    <property type="entry name" value="lambda repressor-like DNA-binding domains"/>
    <property type="match status" value="1"/>
</dbReference>
<dbReference type="CDD" id="cd00093">
    <property type="entry name" value="HTH_XRE"/>
    <property type="match status" value="1"/>
</dbReference>
<organism evidence="2 3">
    <name type="scientific">Listeria newyorkensis</name>
    <dbReference type="NCBI Taxonomy" id="1497681"/>
    <lineage>
        <taxon>Bacteria</taxon>
        <taxon>Bacillati</taxon>
        <taxon>Bacillota</taxon>
        <taxon>Bacilli</taxon>
        <taxon>Bacillales</taxon>
        <taxon>Listeriaceae</taxon>
        <taxon>Listeria</taxon>
    </lineage>
</organism>
<dbReference type="InterPro" id="IPR001387">
    <property type="entry name" value="Cro/C1-type_HTH"/>
</dbReference>
<comment type="caution">
    <text evidence="2">The sequence shown here is derived from an EMBL/GenBank/DDBJ whole genome shotgun (WGS) entry which is preliminary data.</text>
</comment>
<dbReference type="PANTHER" id="PTHR37038:SF14">
    <property type="entry name" value="TRANSCRIPTIONAL ACTIVATOR"/>
    <property type="match status" value="1"/>
</dbReference>
<proteinExistence type="predicted"/>
<dbReference type="InterPro" id="IPR053163">
    <property type="entry name" value="HTH-type_regulator_Rgg"/>
</dbReference>
<gene>
    <name evidence="2" type="ORF">BMT55_08205</name>
</gene>
<reference evidence="2 3" key="1">
    <citation type="submission" date="2016-11" db="EMBL/GenBank/DDBJ databases">
        <title>Whole Genome Sequence of Listeria newyorkensis.</title>
        <authorList>
            <person name="Frink S."/>
            <person name="Morales C."/>
            <person name="Kiang D."/>
        </authorList>
    </citation>
    <scope>NUCLEOTIDE SEQUENCE [LARGE SCALE GENOMIC DNA]</scope>
    <source>
        <strain evidence="2 3">F1604011-044</strain>
    </source>
</reference>
<dbReference type="EMBL" id="MPDH01000007">
    <property type="protein sequence ID" value="PNP92541.1"/>
    <property type="molecule type" value="Genomic_DNA"/>
</dbReference>
<dbReference type="SMART" id="SM00530">
    <property type="entry name" value="HTH_XRE"/>
    <property type="match status" value="1"/>
</dbReference>
<feature type="domain" description="HTH cro/C1-type" evidence="1">
    <location>
        <begin position="1"/>
        <end position="54"/>
    </location>
</feature>
<keyword evidence="3" id="KW-1185">Reference proteome</keyword>
<dbReference type="InterPro" id="IPR010982">
    <property type="entry name" value="Lambda_DNA-bd_dom_sf"/>
</dbReference>
<dbReference type="PROSITE" id="PS50943">
    <property type="entry name" value="HTH_CROC1"/>
    <property type="match status" value="1"/>
</dbReference>
<dbReference type="Gene3D" id="1.25.40.10">
    <property type="entry name" value="Tetratricopeptide repeat domain"/>
    <property type="match status" value="1"/>
</dbReference>
<name>A0ABX4XN44_9LIST</name>
<dbReference type="InterPro" id="IPR011990">
    <property type="entry name" value="TPR-like_helical_dom_sf"/>
</dbReference>
<evidence type="ECO:0000313" key="2">
    <source>
        <dbReference type="EMBL" id="PNP92541.1"/>
    </source>
</evidence>
<sequence length="284" mass="33347">MKQIRADKKFSQEELSLGICHINTIVKIESNKVAPSFELLLALVNRLGVSIDDVIKRARLMNNALYMEQKALLEKCMENHDMIKLERYARLIDEEVYTQLPIVEQQFLDIIEVSILLDNYQMKEKALRLVKQSLQKTHRDASTYFTREESLLINLLLKIEQSEEHIQLAQQAYTFISKQNVYLQDKHGYIILATGLMYTAYIQKDWFRVLEYATVGEKIAVEMDKLRFMPNFIFMQGLAMYLLETDMEQGLSEIKRALDICKFTNRQDNYNDLLEHAKSFDIIL</sequence>
<evidence type="ECO:0000259" key="1">
    <source>
        <dbReference type="PROSITE" id="PS50943"/>
    </source>
</evidence>
<dbReference type="Proteomes" id="UP000236500">
    <property type="component" value="Unassembled WGS sequence"/>
</dbReference>
<accession>A0ABX4XN44</accession>
<dbReference type="Pfam" id="PF01381">
    <property type="entry name" value="HTH_3"/>
    <property type="match status" value="1"/>
</dbReference>